<dbReference type="InterPro" id="IPR002641">
    <property type="entry name" value="PNPLA_dom"/>
</dbReference>
<dbReference type="PATRIC" id="fig|1293439.3.peg.342"/>
<feature type="active site" description="Nucleophile" evidence="2">
    <location>
        <position position="104"/>
    </location>
</feature>
<comment type="caution">
    <text evidence="4">The sequence shown here is derived from an EMBL/GenBank/DDBJ whole genome shotgun (WGS) entry which is preliminary data.</text>
</comment>
<evidence type="ECO:0000313" key="5">
    <source>
        <dbReference type="Proteomes" id="UP000033411"/>
    </source>
</evidence>
<sequence>MRAGAIVAATLLLSACGVGMLGRNALPVELTADAVVAGNQTLRYWGDDPEFVATHSSVKAGSDGIVDYLTLSGGGINGAYGAGYLVGWTAKGTRPDFEVVTGISVGAMMAPLAFLGPQYDGRLQAAFSTLTEQTTMRIDFISALFGASSVMDNKVILSAIRQLVDEQVIREVAIAHRQGRRLYIGTTNLDAQRPVIWDIGAIAVSNIPNKLELVHRIILASTAVPGVFPPVLVDVSAKENAFDELHVDGGVTQQVLLMPGGYKNGRGNQKLYVIFNGVVDPTPSNVTKLASIDLLGRAVPTMLKYLGRANLEQLANTASRNNIAFRLSAIPADFPESKGILGDRAWLGQLFDFGFANGKAGAWQNTPR</sequence>
<evidence type="ECO:0000256" key="2">
    <source>
        <dbReference type="PROSITE-ProRule" id="PRU01161"/>
    </source>
</evidence>
<keyword evidence="1 2" id="KW-0443">Lipid metabolism</keyword>
<dbReference type="EMBL" id="LANJ01000011">
    <property type="protein sequence ID" value="KKC39371.1"/>
    <property type="molecule type" value="Genomic_DNA"/>
</dbReference>
<dbReference type="PROSITE" id="PS51257">
    <property type="entry name" value="PROKAR_LIPOPROTEIN"/>
    <property type="match status" value="1"/>
</dbReference>
<dbReference type="STRING" id="1293439.WH87_03920"/>
<reference evidence="4 5" key="1">
    <citation type="submission" date="2015-03" db="EMBL/GenBank/DDBJ databases">
        <authorList>
            <person name="Lepp D."/>
            <person name="Hassan Y.I."/>
            <person name="Li X.-Z."/>
            <person name="Zhou T."/>
        </authorList>
    </citation>
    <scope>NUCLEOTIDE SEQUENCE [LARGE SCALE GENOMIC DNA]</scope>
    <source>
        <strain evidence="4 5">E84</strain>
    </source>
</reference>
<gene>
    <name evidence="4" type="ORF">WH87_03920</name>
</gene>
<dbReference type="Pfam" id="PF01734">
    <property type="entry name" value="Patatin"/>
    <property type="match status" value="1"/>
</dbReference>
<dbReference type="GO" id="GO:0016787">
    <property type="term" value="F:hydrolase activity"/>
    <property type="evidence" value="ECO:0007669"/>
    <property type="project" value="UniProtKB-UniRule"/>
</dbReference>
<name>A0A0F5QF45_9HYPH</name>
<dbReference type="Gene3D" id="3.40.1090.10">
    <property type="entry name" value="Cytosolic phospholipase A2 catalytic domain"/>
    <property type="match status" value="1"/>
</dbReference>
<protein>
    <recommendedName>
        <fullName evidence="3">PNPLA domain-containing protein</fullName>
    </recommendedName>
</protein>
<feature type="short sequence motif" description="GXSXG" evidence="2">
    <location>
        <begin position="102"/>
        <end position="106"/>
    </location>
</feature>
<evidence type="ECO:0000313" key="4">
    <source>
        <dbReference type="EMBL" id="KKC39371.1"/>
    </source>
</evidence>
<evidence type="ECO:0000259" key="3">
    <source>
        <dbReference type="PROSITE" id="PS51635"/>
    </source>
</evidence>
<dbReference type="SUPFAM" id="SSF52151">
    <property type="entry name" value="FabD/lysophospholipase-like"/>
    <property type="match status" value="1"/>
</dbReference>
<evidence type="ECO:0000256" key="1">
    <source>
        <dbReference type="ARBA" id="ARBA00023098"/>
    </source>
</evidence>
<feature type="domain" description="PNPLA" evidence="3">
    <location>
        <begin position="69"/>
        <end position="264"/>
    </location>
</feature>
<feature type="active site" description="Proton acceptor" evidence="2">
    <location>
        <position position="248"/>
    </location>
</feature>
<keyword evidence="2" id="KW-0442">Lipid degradation</keyword>
<keyword evidence="5" id="KW-1185">Reference proteome</keyword>
<dbReference type="InterPro" id="IPR016035">
    <property type="entry name" value="Acyl_Trfase/lysoPLipase"/>
</dbReference>
<feature type="short sequence motif" description="GXGXXG" evidence="2">
    <location>
        <begin position="73"/>
        <end position="78"/>
    </location>
</feature>
<dbReference type="AlphaFoldDB" id="A0A0F5QF45"/>
<dbReference type="GO" id="GO:0016042">
    <property type="term" value="P:lipid catabolic process"/>
    <property type="evidence" value="ECO:0007669"/>
    <property type="project" value="UniProtKB-UniRule"/>
</dbReference>
<proteinExistence type="predicted"/>
<keyword evidence="2" id="KW-0378">Hydrolase</keyword>
<dbReference type="PROSITE" id="PS51635">
    <property type="entry name" value="PNPLA"/>
    <property type="match status" value="1"/>
</dbReference>
<feature type="short sequence motif" description="DGA/G" evidence="2">
    <location>
        <begin position="248"/>
        <end position="250"/>
    </location>
</feature>
<organism evidence="4 5">
    <name type="scientific">Devosia epidermidihirudinis</name>
    <dbReference type="NCBI Taxonomy" id="1293439"/>
    <lineage>
        <taxon>Bacteria</taxon>
        <taxon>Pseudomonadati</taxon>
        <taxon>Pseudomonadota</taxon>
        <taxon>Alphaproteobacteria</taxon>
        <taxon>Hyphomicrobiales</taxon>
        <taxon>Devosiaceae</taxon>
        <taxon>Devosia</taxon>
    </lineage>
</organism>
<accession>A0A0F5QF45</accession>
<dbReference type="Proteomes" id="UP000033411">
    <property type="component" value="Unassembled WGS sequence"/>
</dbReference>